<dbReference type="OrthoDB" id="62952at2759"/>
<name>A0A6A6UVG8_9PLEO</name>
<proteinExistence type="predicted"/>
<gene>
    <name evidence="1" type="ORF">M011DRAFT_413834</name>
</gene>
<evidence type="ECO:0000313" key="2">
    <source>
        <dbReference type="Proteomes" id="UP000799440"/>
    </source>
</evidence>
<protein>
    <submittedName>
        <fullName evidence="1">Uncharacterized protein</fullName>
    </submittedName>
</protein>
<dbReference type="InterPro" id="IPR038883">
    <property type="entry name" value="AN11006-like"/>
</dbReference>
<dbReference type="EMBL" id="MU006625">
    <property type="protein sequence ID" value="KAF2741769.1"/>
    <property type="molecule type" value="Genomic_DNA"/>
</dbReference>
<dbReference type="Proteomes" id="UP000799440">
    <property type="component" value="Unassembled WGS sequence"/>
</dbReference>
<accession>A0A6A6UVG8</accession>
<organism evidence="1 2">
    <name type="scientific">Sporormia fimetaria CBS 119925</name>
    <dbReference type="NCBI Taxonomy" id="1340428"/>
    <lineage>
        <taxon>Eukaryota</taxon>
        <taxon>Fungi</taxon>
        <taxon>Dikarya</taxon>
        <taxon>Ascomycota</taxon>
        <taxon>Pezizomycotina</taxon>
        <taxon>Dothideomycetes</taxon>
        <taxon>Pleosporomycetidae</taxon>
        <taxon>Pleosporales</taxon>
        <taxon>Sporormiaceae</taxon>
        <taxon>Sporormia</taxon>
    </lineage>
</organism>
<dbReference type="AlphaFoldDB" id="A0A6A6UVG8"/>
<sequence>MAPFAQPHTLDAQFFHRELSIEPPENMQPQSALMSLPNELKDMIFGYSLILDVEVNDAAMESSTTWHPVQNSGLKLVGTCRLAYYESDRRLFFSVNTFAFTNIQRLGCFLEAIGPENAAALRHLEISIRDVYRRGDHGGITEEWLGYLRNASSPYGQILTSLNTLCPNLRTLSLDFVAWGLLPLFRKELWTLIERMLVQVQNLERVTVTGASLDYGTFVEPWSPTHFVGAVEPPDTEGDLILAMWRAVARSHEPTRMIRWQRERGRVTLEVGPQPDCDASSAVDILEYATTGWPEIGYCSLEQYWRYCAHVTTGRRLDITSAV</sequence>
<reference evidence="1" key="1">
    <citation type="journal article" date="2020" name="Stud. Mycol.">
        <title>101 Dothideomycetes genomes: a test case for predicting lifestyles and emergence of pathogens.</title>
        <authorList>
            <person name="Haridas S."/>
            <person name="Albert R."/>
            <person name="Binder M."/>
            <person name="Bloem J."/>
            <person name="Labutti K."/>
            <person name="Salamov A."/>
            <person name="Andreopoulos B."/>
            <person name="Baker S."/>
            <person name="Barry K."/>
            <person name="Bills G."/>
            <person name="Bluhm B."/>
            <person name="Cannon C."/>
            <person name="Castanera R."/>
            <person name="Culley D."/>
            <person name="Daum C."/>
            <person name="Ezra D."/>
            <person name="Gonzalez J."/>
            <person name="Henrissat B."/>
            <person name="Kuo A."/>
            <person name="Liang C."/>
            <person name="Lipzen A."/>
            <person name="Lutzoni F."/>
            <person name="Magnuson J."/>
            <person name="Mondo S."/>
            <person name="Nolan M."/>
            <person name="Ohm R."/>
            <person name="Pangilinan J."/>
            <person name="Park H.-J."/>
            <person name="Ramirez L."/>
            <person name="Alfaro M."/>
            <person name="Sun H."/>
            <person name="Tritt A."/>
            <person name="Yoshinaga Y."/>
            <person name="Zwiers L.-H."/>
            <person name="Turgeon B."/>
            <person name="Goodwin S."/>
            <person name="Spatafora J."/>
            <person name="Crous P."/>
            <person name="Grigoriev I."/>
        </authorList>
    </citation>
    <scope>NUCLEOTIDE SEQUENCE</scope>
    <source>
        <strain evidence="1">CBS 119925</strain>
    </source>
</reference>
<evidence type="ECO:0000313" key="1">
    <source>
        <dbReference type="EMBL" id="KAF2741769.1"/>
    </source>
</evidence>
<keyword evidence="2" id="KW-1185">Reference proteome</keyword>
<dbReference type="PANTHER" id="PTHR42085:SF1">
    <property type="entry name" value="F-BOX DOMAIN-CONTAINING PROTEIN"/>
    <property type="match status" value="1"/>
</dbReference>
<dbReference type="PANTHER" id="PTHR42085">
    <property type="entry name" value="F-BOX DOMAIN-CONTAINING PROTEIN"/>
    <property type="match status" value="1"/>
</dbReference>